<comment type="caution">
    <text evidence="5">The sequence shown here is derived from an EMBL/GenBank/DDBJ whole genome shotgun (WGS) entry which is preliminary data.</text>
</comment>
<evidence type="ECO:0000256" key="3">
    <source>
        <dbReference type="PROSITE-ProRule" id="PRU00176"/>
    </source>
</evidence>
<dbReference type="Gene3D" id="3.30.70.330">
    <property type="match status" value="1"/>
</dbReference>
<sequence length="273" mass="30859">MSRVYVGNLDSRVTERDLEDEFRAFGVLRSVWVARRPPGYGFVEFDDRRDALDAIRDLDEVAVHEGEDPLFVAAIHLVVDHLHIAAKILLTVTGVPTGIDAIVIHLALARTTAVHQHIVVKTLLMPMVATVLIPKEILQGWAEEPEQEQEQEQELEYTMCLINPTEIIYFNMTLTEQEHSWDVSPHCLRLSAFSSLSVFVLSGKSSTHDISLTVCLSAKWHGQQPWDLFHCLGFLLLSSHDLFLLSSTASPWDLPHLDFLLLFFSPSISHQDQ</sequence>
<dbReference type="PROSITE" id="PS50102">
    <property type="entry name" value="RRM"/>
    <property type="match status" value="1"/>
</dbReference>
<dbReference type="EMBL" id="PYDT01000005">
    <property type="protein sequence ID" value="THU60364.1"/>
    <property type="molecule type" value="Genomic_DNA"/>
</dbReference>
<protein>
    <recommendedName>
        <fullName evidence="4">RRM domain-containing protein</fullName>
    </recommendedName>
</protein>
<name>A0A4S8JGL2_MUSBA</name>
<keyword evidence="1" id="KW-0507">mRNA processing</keyword>
<dbReference type="AlphaFoldDB" id="A0A4S8JGL2"/>
<evidence type="ECO:0000313" key="6">
    <source>
        <dbReference type="Proteomes" id="UP000317650"/>
    </source>
</evidence>
<evidence type="ECO:0000256" key="1">
    <source>
        <dbReference type="ARBA" id="ARBA00022664"/>
    </source>
</evidence>
<dbReference type="InterPro" id="IPR000504">
    <property type="entry name" value="RRM_dom"/>
</dbReference>
<evidence type="ECO:0000259" key="4">
    <source>
        <dbReference type="PROSITE" id="PS50102"/>
    </source>
</evidence>
<feature type="domain" description="RRM" evidence="4">
    <location>
        <begin position="2"/>
        <end position="67"/>
    </location>
</feature>
<dbReference type="SMART" id="SM00360">
    <property type="entry name" value="RRM"/>
    <property type="match status" value="1"/>
</dbReference>
<evidence type="ECO:0000256" key="2">
    <source>
        <dbReference type="ARBA" id="ARBA00023187"/>
    </source>
</evidence>
<dbReference type="Proteomes" id="UP000317650">
    <property type="component" value="Chromosome 7"/>
</dbReference>
<gene>
    <name evidence="5" type="ORF">C4D60_Mb07t11890</name>
</gene>
<dbReference type="CDD" id="cd12373">
    <property type="entry name" value="RRM_SRSF3_like"/>
    <property type="match status" value="1"/>
</dbReference>
<organism evidence="5 6">
    <name type="scientific">Musa balbisiana</name>
    <name type="common">Banana</name>
    <dbReference type="NCBI Taxonomy" id="52838"/>
    <lineage>
        <taxon>Eukaryota</taxon>
        <taxon>Viridiplantae</taxon>
        <taxon>Streptophyta</taxon>
        <taxon>Embryophyta</taxon>
        <taxon>Tracheophyta</taxon>
        <taxon>Spermatophyta</taxon>
        <taxon>Magnoliopsida</taxon>
        <taxon>Liliopsida</taxon>
        <taxon>Zingiberales</taxon>
        <taxon>Musaceae</taxon>
        <taxon>Musa</taxon>
    </lineage>
</organism>
<dbReference type="SUPFAM" id="SSF54928">
    <property type="entry name" value="RNA-binding domain, RBD"/>
    <property type="match status" value="1"/>
</dbReference>
<dbReference type="STRING" id="52838.A0A4S8JGL2"/>
<accession>A0A4S8JGL2</accession>
<dbReference type="InterPro" id="IPR012677">
    <property type="entry name" value="Nucleotide-bd_a/b_plait_sf"/>
</dbReference>
<keyword evidence="6" id="KW-1185">Reference proteome</keyword>
<keyword evidence="3" id="KW-0694">RNA-binding</keyword>
<dbReference type="InterPro" id="IPR035979">
    <property type="entry name" value="RBD_domain_sf"/>
</dbReference>
<dbReference type="InterPro" id="IPR050907">
    <property type="entry name" value="SRSF"/>
</dbReference>
<dbReference type="GO" id="GO:0008380">
    <property type="term" value="P:RNA splicing"/>
    <property type="evidence" value="ECO:0007669"/>
    <property type="project" value="UniProtKB-KW"/>
</dbReference>
<reference evidence="5 6" key="1">
    <citation type="journal article" date="2019" name="Nat. Plants">
        <title>Genome sequencing of Musa balbisiana reveals subgenome evolution and function divergence in polyploid bananas.</title>
        <authorList>
            <person name="Yao X."/>
        </authorList>
    </citation>
    <scope>NUCLEOTIDE SEQUENCE [LARGE SCALE GENOMIC DNA]</scope>
    <source>
        <strain evidence="6">cv. DH-PKW</strain>
        <tissue evidence="5">Leaves</tissue>
    </source>
</reference>
<dbReference type="Pfam" id="PF00076">
    <property type="entry name" value="RRM_1"/>
    <property type="match status" value="1"/>
</dbReference>
<evidence type="ECO:0000313" key="5">
    <source>
        <dbReference type="EMBL" id="THU60364.1"/>
    </source>
</evidence>
<dbReference type="GO" id="GO:0003723">
    <property type="term" value="F:RNA binding"/>
    <property type="evidence" value="ECO:0007669"/>
    <property type="project" value="UniProtKB-UniRule"/>
</dbReference>
<dbReference type="PANTHER" id="PTHR23147">
    <property type="entry name" value="SERINE/ARGININE RICH SPLICING FACTOR"/>
    <property type="match status" value="1"/>
</dbReference>
<dbReference type="GO" id="GO:0006397">
    <property type="term" value="P:mRNA processing"/>
    <property type="evidence" value="ECO:0007669"/>
    <property type="project" value="UniProtKB-KW"/>
</dbReference>
<proteinExistence type="predicted"/>
<keyword evidence="2" id="KW-0508">mRNA splicing</keyword>